<dbReference type="InterPro" id="IPR023534">
    <property type="entry name" value="Rof/RNase_P-like"/>
</dbReference>
<sequence length="97" mass="11283">MQNQKYIPVDCGFYDNLEAFATTQKIIEINYLDTDYDKIINQTIKVKDLETKNGEEFMIFEETKNSESNSEKIKIRLDRLINIDGIEVPKNGESCIL</sequence>
<keyword evidence="2" id="KW-1185">Reference proteome</keyword>
<evidence type="ECO:0008006" key="3">
    <source>
        <dbReference type="Google" id="ProtNLM"/>
    </source>
</evidence>
<dbReference type="RefSeq" id="WP_014796533.1">
    <property type="nucleotide sequence ID" value="NC_018018.1"/>
</dbReference>
<proteinExistence type="predicted"/>
<dbReference type="OrthoDB" id="5344363at2"/>
<gene>
    <name evidence="1" type="ordered locus">Fleli_0609</name>
</gene>
<dbReference type="SUPFAM" id="SSF101744">
    <property type="entry name" value="Rof/RNase P subunit-like"/>
    <property type="match status" value="1"/>
</dbReference>
<evidence type="ECO:0000313" key="1">
    <source>
        <dbReference type="EMBL" id="AFM03073.1"/>
    </source>
</evidence>
<dbReference type="Proteomes" id="UP000006054">
    <property type="component" value="Chromosome"/>
</dbReference>
<reference evidence="2" key="1">
    <citation type="submission" date="2012-06" db="EMBL/GenBank/DDBJ databases">
        <title>The complete genome of Flexibacter litoralis DSM 6794.</title>
        <authorList>
            <person name="Lucas S."/>
            <person name="Copeland A."/>
            <person name="Lapidus A."/>
            <person name="Glavina del Rio T."/>
            <person name="Dalin E."/>
            <person name="Tice H."/>
            <person name="Bruce D."/>
            <person name="Goodwin L."/>
            <person name="Pitluck S."/>
            <person name="Peters L."/>
            <person name="Ovchinnikova G."/>
            <person name="Lu M."/>
            <person name="Kyrpides N."/>
            <person name="Mavromatis K."/>
            <person name="Ivanova N."/>
            <person name="Brettin T."/>
            <person name="Detter J.C."/>
            <person name="Han C."/>
            <person name="Larimer F."/>
            <person name="Land M."/>
            <person name="Hauser L."/>
            <person name="Markowitz V."/>
            <person name="Cheng J.-F."/>
            <person name="Hugenholtz P."/>
            <person name="Woyke T."/>
            <person name="Wu D."/>
            <person name="Spring S."/>
            <person name="Lang E."/>
            <person name="Kopitz M."/>
            <person name="Brambilla E."/>
            <person name="Klenk H.-P."/>
            <person name="Eisen J.A."/>
        </authorList>
    </citation>
    <scope>NUCLEOTIDE SEQUENCE [LARGE SCALE GENOMIC DNA]</scope>
    <source>
        <strain evidence="2">ATCC 23117 / DSM 6794 / NBRC 15988 / NCIMB 1366 / Sio-4</strain>
    </source>
</reference>
<name>I4AGI8_BERLS</name>
<dbReference type="HOGENOM" id="CLU_187661_0_0_10"/>
<dbReference type="KEGG" id="fli:Fleli_0609"/>
<accession>I4AGI8</accession>
<protein>
    <recommendedName>
        <fullName evidence="3">Transcriptional antiterminator</fullName>
    </recommendedName>
</protein>
<organism evidence="1 2">
    <name type="scientific">Bernardetia litoralis (strain ATCC 23117 / DSM 6794 / NBRC 15988 / NCIMB 1366 / Fx l1 / Sio-4)</name>
    <name type="common">Flexibacter litoralis</name>
    <dbReference type="NCBI Taxonomy" id="880071"/>
    <lineage>
        <taxon>Bacteria</taxon>
        <taxon>Pseudomonadati</taxon>
        <taxon>Bacteroidota</taxon>
        <taxon>Cytophagia</taxon>
        <taxon>Cytophagales</taxon>
        <taxon>Bernardetiaceae</taxon>
        <taxon>Bernardetia</taxon>
    </lineage>
</organism>
<dbReference type="EMBL" id="CP003345">
    <property type="protein sequence ID" value="AFM03073.1"/>
    <property type="molecule type" value="Genomic_DNA"/>
</dbReference>
<dbReference type="InterPro" id="IPR038626">
    <property type="entry name" value="Rof-like_sf"/>
</dbReference>
<evidence type="ECO:0000313" key="2">
    <source>
        <dbReference type="Proteomes" id="UP000006054"/>
    </source>
</evidence>
<dbReference type="Gene3D" id="2.30.30.400">
    <property type="entry name" value="Rof-like"/>
    <property type="match status" value="1"/>
</dbReference>
<dbReference type="AlphaFoldDB" id="I4AGI8"/>